<keyword evidence="1" id="KW-0051">Antiviral defense</keyword>
<evidence type="ECO:0000313" key="4">
    <source>
        <dbReference type="Proteomes" id="UP000509623"/>
    </source>
</evidence>
<evidence type="ECO:0000256" key="2">
    <source>
        <dbReference type="ARBA" id="ARBA00025626"/>
    </source>
</evidence>
<proteinExistence type="predicted"/>
<dbReference type="InterPro" id="IPR010154">
    <property type="entry name" value="CRISPR-assoc_Cas7/Cst2/DevR"/>
</dbReference>
<protein>
    <submittedName>
        <fullName evidence="3">Type I-B CRISPR-associated protein Cas7/Cst2/DevR</fullName>
    </submittedName>
</protein>
<reference evidence="4" key="1">
    <citation type="submission" date="2019-11" db="EMBL/GenBank/DDBJ databases">
        <authorList>
            <person name="Ren C."/>
            <person name="Wang H."/>
            <person name="Xu Y."/>
        </authorList>
    </citation>
    <scope>NUCLEOTIDE SEQUENCE [LARGE SCALE GENOMIC DNA]</scope>
    <source>
        <strain evidence="4">JNU-WLY1368</strain>
    </source>
</reference>
<accession>A0ABX6PU61</accession>
<dbReference type="InterPro" id="IPR013414">
    <property type="entry name" value="Cas7/Cst2/DevR_sub_I-B/Tneap"/>
</dbReference>
<dbReference type="NCBIfam" id="TIGR01875">
    <property type="entry name" value="cas_MJ0381"/>
    <property type="match status" value="1"/>
</dbReference>
<dbReference type="NCBIfam" id="TIGR02585">
    <property type="entry name" value="cas_Cst2_DevR"/>
    <property type="match status" value="1"/>
</dbReference>
<gene>
    <name evidence="3" type="primary">cas7i</name>
    <name evidence="3" type="ORF">GKP14_01140</name>
</gene>
<dbReference type="RefSeq" id="WP_174402996.1">
    <property type="nucleotide sequence ID" value="NZ_CP046161.1"/>
</dbReference>
<evidence type="ECO:0000313" key="3">
    <source>
        <dbReference type="EMBL" id="QKO29742.1"/>
    </source>
</evidence>
<evidence type="ECO:0000256" key="1">
    <source>
        <dbReference type="ARBA" id="ARBA00023118"/>
    </source>
</evidence>
<organism evidence="3 4">
    <name type="scientific">Caproicibacterium lactatifermentans</name>
    <dbReference type="NCBI Taxonomy" id="2666138"/>
    <lineage>
        <taxon>Bacteria</taxon>
        <taxon>Bacillati</taxon>
        <taxon>Bacillota</taxon>
        <taxon>Clostridia</taxon>
        <taxon>Eubacteriales</taxon>
        <taxon>Oscillospiraceae</taxon>
        <taxon>Caproicibacterium</taxon>
    </lineage>
</organism>
<dbReference type="Proteomes" id="UP000509623">
    <property type="component" value="Chromosome"/>
</dbReference>
<dbReference type="EMBL" id="CP046161">
    <property type="protein sequence ID" value="QKO29742.1"/>
    <property type="molecule type" value="Genomic_DNA"/>
</dbReference>
<keyword evidence="4" id="KW-1185">Reference proteome</keyword>
<dbReference type="Pfam" id="PF01905">
    <property type="entry name" value="DevR"/>
    <property type="match status" value="1"/>
</dbReference>
<sequence>MKKNGLTVSMIFEAESGNYGESTGNITTLKHMTRANGKMYTYVSRQALRYSMIQQLEWDKTPVAASGSGDKTVVQFQPDTSVKDYPEIDLFGYMKTTKGNNADTRSAVARLSNAVSLEPYVADMDFLTNMGLSKRAEKGTSNAIAQSEIHHAFYAYTITIDLDRVGIDANDGTELPNEERSKRVTDFLSCVEFLYRDIKGRRENLAPVFAIGGVYERKSPFFENRIKMTHDKLDVDMLAETVKAIGEPTMAGYVDGEFSNNDEIQDKLAPVGVAEFFKELKDQVKDDYAGC</sequence>
<name>A0ABX6PU61_9FIRM</name>
<comment type="function">
    <text evidence="2">CRISPR (clustered regularly interspaced short palindromic repeat) is an adaptive immune system that provides protection against mobile genetic elements (viruses, transposable elements and conjugative plasmids). CRISPR clusters contain spacers, sequences complementary to antecedent mobile elements, and target invading nucleic acids. CRISPR clusters are transcribed and processed into CRISPR RNA (crRNA).</text>
</comment>